<name>A0A1G9XH99_9BACL</name>
<accession>A0A1G9XH99</accession>
<dbReference type="Proteomes" id="UP000199544">
    <property type="component" value="Unassembled WGS sequence"/>
</dbReference>
<reference evidence="2" key="1">
    <citation type="submission" date="2016-10" db="EMBL/GenBank/DDBJ databases">
        <authorList>
            <person name="Varghese N."/>
            <person name="Submissions S."/>
        </authorList>
    </citation>
    <scope>NUCLEOTIDE SEQUENCE [LARGE SCALE GENOMIC DNA]</scope>
    <source>
        <strain evidence="2">CGMCC 1.6854</strain>
    </source>
</reference>
<keyword evidence="2" id="KW-1185">Reference proteome</keyword>
<dbReference type="OrthoDB" id="2973043at2"/>
<gene>
    <name evidence="1" type="ORF">SAMN04488137_2797</name>
</gene>
<dbReference type="RefSeq" id="WP_090235375.1">
    <property type="nucleotide sequence ID" value="NZ_FNHW01000001.1"/>
</dbReference>
<evidence type="ECO:0000313" key="2">
    <source>
        <dbReference type="Proteomes" id="UP000199544"/>
    </source>
</evidence>
<evidence type="ECO:0008006" key="3">
    <source>
        <dbReference type="Google" id="ProtNLM"/>
    </source>
</evidence>
<sequence length="107" mass="12188">MNWDQWVNDIQKTEFLRPLVGNEAAKVSTEGKTICFTFTNTITGKERSILLSGHDEELRLVCTGECTLSTLIKKGKLSFTGTYREQLKLDSLLYLARSEQSRPKEMV</sequence>
<proteinExistence type="predicted"/>
<organism evidence="1 2">
    <name type="scientific">Fictibacillus solisalsi</name>
    <dbReference type="NCBI Taxonomy" id="459525"/>
    <lineage>
        <taxon>Bacteria</taxon>
        <taxon>Bacillati</taxon>
        <taxon>Bacillota</taxon>
        <taxon>Bacilli</taxon>
        <taxon>Bacillales</taxon>
        <taxon>Fictibacillaceae</taxon>
        <taxon>Fictibacillus</taxon>
    </lineage>
</organism>
<dbReference type="STRING" id="459525.SAMN04488137_2797"/>
<protein>
    <recommendedName>
        <fullName evidence="3">SCP-2 sterol transfer family protein</fullName>
    </recommendedName>
</protein>
<evidence type="ECO:0000313" key="1">
    <source>
        <dbReference type="EMBL" id="SDM96100.1"/>
    </source>
</evidence>
<dbReference type="AlphaFoldDB" id="A0A1G9XH99"/>
<dbReference type="EMBL" id="FNHW01000001">
    <property type="protein sequence ID" value="SDM96100.1"/>
    <property type="molecule type" value="Genomic_DNA"/>
</dbReference>